<dbReference type="GO" id="GO:0016747">
    <property type="term" value="F:acyltransferase activity, transferring groups other than amino-acyl groups"/>
    <property type="evidence" value="ECO:0007669"/>
    <property type="project" value="InterPro"/>
</dbReference>
<keyword evidence="3" id="KW-0378">Hydrolase</keyword>
<feature type="transmembrane region" description="Helical" evidence="1">
    <location>
        <begin position="246"/>
        <end position="265"/>
    </location>
</feature>
<sequence length="372" mass="41525">MAEKKKARRNGKIELYRFIFSMYVLFFHIGKYLLPPQKFTGGLDVGFFRHGAMGVEFFFLVSGWLMAASVSKKLAAKAEGEKAFVPKEGLDFLKRKYLSLMPQHLPAFAIAFAVYTYTRELRPIATVKAFADSIPNLFLIQMSGANFTNPNHLEWYISAMLIAMAILYPILTKYYDAFAKYIAPLAALLICGYLIYTDKKLTGVTTWTGICFKAVLRAVAEVALGFTSFELSAYMKKKQFTTAQKVLLTLTEFGCLAGVSLYVISLLPTKYELYCLVLLFIMVTLAFSGVTCGTKALSNGFFCFLGKLSLPIYLSQIAAIDLTAARYSYKSSEDRIITALIFTAVFTAITFAAGEAWNAWKRHNANKQAQTA</sequence>
<reference evidence="3 4" key="1">
    <citation type="submission" date="2016-10" db="EMBL/GenBank/DDBJ databases">
        <authorList>
            <person name="de Groot N.N."/>
        </authorList>
    </citation>
    <scope>NUCLEOTIDE SEQUENCE [LARGE SCALE GENOMIC DNA]</scope>
    <source>
        <strain evidence="3 4">KH2T6</strain>
    </source>
</reference>
<keyword evidence="3" id="KW-0808">Transferase</keyword>
<accession>A0A1H7H1S8</accession>
<keyword evidence="1" id="KW-0812">Transmembrane</keyword>
<protein>
    <submittedName>
        <fullName evidence="3">Peptidoglycan/LPS O-acetylase OafA/YrhL, contains acyltransferase and SGNH-hydrolase domains</fullName>
    </submittedName>
</protein>
<feature type="transmembrane region" description="Helical" evidence="1">
    <location>
        <begin position="271"/>
        <end position="290"/>
    </location>
</feature>
<dbReference type="RefSeq" id="WP_074829883.1">
    <property type="nucleotide sequence ID" value="NZ_FOAT01000002.1"/>
</dbReference>
<proteinExistence type="predicted"/>
<dbReference type="GO" id="GO:0016787">
    <property type="term" value="F:hydrolase activity"/>
    <property type="evidence" value="ECO:0007669"/>
    <property type="project" value="UniProtKB-KW"/>
</dbReference>
<evidence type="ECO:0000259" key="2">
    <source>
        <dbReference type="Pfam" id="PF01757"/>
    </source>
</evidence>
<dbReference type="EMBL" id="FOAT01000002">
    <property type="protein sequence ID" value="SEK44271.1"/>
    <property type="molecule type" value="Genomic_DNA"/>
</dbReference>
<feature type="transmembrane region" description="Helical" evidence="1">
    <location>
        <begin position="15"/>
        <end position="34"/>
    </location>
</feature>
<keyword evidence="1" id="KW-0472">Membrane</keyword>
<organism evidence="3 4">
    <name type="scientific">Ruminococcus albus</name>
    <dbReference type="NCBI Taxonomy" id="1264"/>
    <lineage>
        <taxon>Bacteria</taxon>
        <taxon>Bacillati</taxon>
        <taxon>Bacillota</taxon>
        <taxon>Clostridia</taxon>
        <taxon>Eubacteriales</taxon>
        <taxon>Oscillospiraceae</taxon>
        <taxon>Ruminococcus</taxon>
    </lineage>
</organism>
<keyword evidence="3" id="KW-0012">Acyltransferase</keyword>
<feature type="transmembrane region" description="Helical" evidence="1">
    <location>
        <begin position="46"/>
        <end position="67"/>
    </location>
</feature>
<name>A0A1H7H1S8_RUMAL</name>
<feature type="transmembrane region" description="Helical" evidence="1">
    <location>
        <begin position="153"/>
        <end position="171"/>
    </location>
</feature>
<dbReference type="AlphaFoldDB" id="A0A1H7H1S8"/>
<gene>
    <name evidence="3" type="ORF">SAMN05216469_102355</name>
</gene>
<feature type="transmembrane region" description="Helical" evidence="1">
    <location>
        <begin position="336"/>
        <end position="357"/>
    </location>
</feature>
<evidence type="ECO:0000313" key="3">
    <source>
        <dbReference type="EMBL" id="SEK44271.1"/>
    </source>
</evidence>
<dbReference type="OrthoDB" id="2027403at2"/>
<keyword evidence="1" id="KW-1133">Transmembrane helix</keyword>
<dbReference type="Proteomes" id="UP000186015">
    <property type="component" value="Unassembled WGS sequence"/>
</dbReference>
<evidence type="ECO:0000313" key="4">
    <source>
        <dbReference type="Proteomes" id="UP000186015"/>
    </source>
</evidence>
<feature type="domain" description="Acyltransferase 3" evidence="2">
    <location>
        <begin position="12"/>
        <end position="352"/>
    </location>
</feature>
<evidence type="ECO:0000256" key="1">
    <source>
        <dbReference type="SAM" id="Phobius"/>
    </source>
</evidence>
<dbReference type="Pfam" id="PF01757">
    <property type="entry name" value="Acyl_transf_3"/>
    <property type="match status" value="1"/>
</dbReference>
<feature type="transmembrane region" description="Helical" evidence="1">
    <location>
        <begin position="302"/>
        <end position="324"/>
    </location>
</feature>
<dbReference type="InterPro" id="IPR002656">
    <property type="entry name" value="Acyl_transf_3_dom"/>
</dbReference>
<feature type="transmembrane region" description="Helical" evidence="1">
    <location>
        <begin position="178"/>
        <end position="196"/>
    </location>
</feature>